<gene>
    <name evidence="2" type="ORF">jaqu_40230</name>
</gene>
<protein>
    <submittedName>
        <fullName evidence="2">Uncharacterized protein</fullName>
    </submittedName>
</protein>
<dbReference type="PATRIC" id="fig|935700.4.peg.4146"/>
<dbReference type="STRING" id="935700.jaqu_40230"/>
<feature type="transmembrane region" description="Helical" evidence="1">
    <location>
        <begin position="62"/>
        <end position="80"/>
    </location>
</feature>
<proteinExistence type="predicted"/>
<dbReference type="OrthoDB" id="7874759at2"/>
<reference evidence="2 3" key="1">
    <citation type="submission" date="2015-02" db="EMBL/GenBank/DDBJ databases">
        <title>Genome Sequence of Jannaschia aquimarina DSM28248, a member of the Roseobacter clade.</title>
        <authorList>
            <person name="Voget S."/>
            <person name="Daniel R."/>
        </authorList>
    </citation>
    <scope>NUCLEOTIDE SEQUENCE [LARGE SCALE GENOMIC DNA]</scope>
    <source>
        <strain evidence="2 3">GSW-M26</strain>
    </source>
</reference>
<evidence type="ECO:0000313" key="3">
    <source>
        <dbReference type="Proteomes" id="UP000032232"/>
    </source>
</evidence>
<organism evidence="2 3">
    <name type="scientific">Jannaschia aquimarina</name>
    <dbReference type="NCBI Taxonomy" id="935700"/>
    <lineage>
        <taxon>Bacteria</taxon>
        <taxon>Pseudomonadati</taxon>
        <taxon>Pseudomonadota</taxon>
        <taxon>Alphaproteobacteria</taxon>
        <taxon>Rhodobacterales</taxon>
        <taxon>Roseobacteraceae</taxon>
        <taxon>Jannaschia</taxon>
    </lineage>
</organism>
<evidence type="ECO:0000256" key="1">
    <source>
        <dbReference type="SAM" id="Phobius"/>
    </source>
</evidence>
<name>A0A0D1E9C7_9RHOB</name>
<dbReference type="Proteomes" id="UP000032232">
    <property type="component" value="Unassembled WGS sequence"/>
</dbReference>
<feature type="transmembrane region" description="Helical" evidence="1">
    <location>
        <begin position="100"/>
        <end position="119"/>
    </location>
</feature>
<accession>A0A0D1E9C7</accession>
<evidence type="ECO:0000313" key="2">
    <source>
        <dbReference type="EMBL" id="KIT14229.1"/>
    </source>
</evidence>
<feature type="transmembrane region" description="Helical" evidence="1">
    <location>
        <begin position="13"/>
        <end position="35"/>
    </location>
</feature>
<keyword evidence="3" id="KW-1185">Reference proteome</keyword>
<keyword evidence="1" id="KW-0472">Membrane</keyword>
<dbReference type="EMBL" id="JYFE01000081">
    <property type="protein sequence ID" value="KIT14229.1"/>
    <property type="molecule type" value="Genomic_DNA"/>
</dbReference>
<keyword evidence="1" id="KW-0812">Transmembrane</keyword>
<comment type="caution">
    <text evidence="2">The sequence shown here is derived from an EMBL/GenBank/DDBJ whole genome shotgun (WGS) entry which is preliminary data.</text>
</comment>
<dbReference type="AlphaFoldDB" id="A0A0D1E9C7"/>
<sequence>MPYARDSLFTLEAWQIAGVLAVAGLLAAIWVGLALRTSGPWPVRLAFGAGLAWSFEWLSPQVFYLYYLAVLEGLPLQWVIGWPPAPARMLELLTFGEAESLSGLGRGLLGWVVILLSLWRRGRGASPSRSPGYF</sequence>
<dbReference type="RefSeq" id="WP_043920773.1">
    <property type="nucleotide sequence ID" value="NZ_FZPF01000001.1"/>
</dbReference>
<keyword evidence="1" id="KW-1133">Transmembrane helix</keyword>